<protein>
    <submittedName>
        <fullName evidence="2">Uncharacterized protein</fullName>
    </submittedName>
</protein>
<evidence type="ECO:0000313" key="3">
    <source>
        <dbReference type="Proteomes" id="UP000095350"/>
    </source>
</evidence>
<dbReference type="Pfam" id="PF19598">
    <property type="entry name" value="DUF6103"/>
    <property type="match status" value="1"/>
</dbReference>
<reference evidence="2 3" key="1">
    <citation type="submission" date="2015-09" db="EMBL/GenBank/DDBJ databases">
        <authorList>
            <consortium name="Pathogen Informatics"/>
        </authorList>
    </citation>
    <scope>NUCLEOTIDE SEQUENCE [LARGE SCALE GENOMIC DNA]</scope>
    <source>
        <strain evidence="2 3">2789STDY5834960</strain>
    </source>
</reference>
<name>A0A173RVD9_9FIRM</name>
<dbReference type="Proteomes" id="UP000095350">
    <property type="component" value="Unassembled WGS sequence"/>
</dbReference>
<dbReference type="EMBL" id="CYXZ01000004">
    <property type="protein sequence ID" value="CUM81706.1"/>
    <property type="molecule type" value="Genomic_DNA"/>
</dbReference>
<gene>
    <name evidence="2" type="ORF">ERS852572_00614</name>
</gene>
<dbReference type="InterPro" id="IPR046085">
    <property type="entry name" value="DUF6103"/>
</dbReference>
<dbReference type="RefSeq" id="WP_055193267.1">
    <property type="nucleotide sequence ID" value="NZ_CABIYH010000004.1"/>
</dbReference>
<feature type="compositionally biased region" description="Low complexity" evidence="1">
    <location>
        <begin position="92"/>
        <end position="103"/>
    </location>
</feature>
<evidence type="ECO:0000313" key="2">
    <source>
        <dbReference type="EMBL" id="CUM81706.1"/>
    </source>
</evidence>
<dbReference type="AlphaFoldDB" id="A0A173RVD9"/>
<feature type="region of interest" description="Disordered" evidence="1">
    <location>
        <begin position="60"/>
        <end position="117"/>
    </location>
</feature>
<organism evidence="2 3">
    <name type="scientific">Roseburia intestinalis</name>
    <dbReference type="NCBI Taxonomy" id="166486"/>
    <lineage>
        <taxon>Bacteria</taxon>
        <taxon>Bacillati</taxon>
        <taxon>Bacillota</taxon>
        <taxon>Clostridia</taxon>
        <taxon>Lachnospirales</taxon>
        <taxon>Lachnospiraceae</taxon>
        <taxon>Roseburia</taxon>
    </lineage>
</organism>
<feature type="compositionally biased region" description="Polar residues" evidence="1">
    <location>
        <begin position="61"/>
        <end position="82"/>
    </location>
</feature>
<proteinExistence type="predicted"/>
<accession>A0A173RVD9</accession>
<dbReference type="STRING" id="166486.ERS852572_00614"/>
<dbReference type="PaxDb" id="166486-ERS852572_00614"/>
<sequence>MAEKEIKITFAGEKLEALSFFLAEQGGKTVEELLKSHLDKSYEKNVPAQVRKFVESRMETLQETANQEQESQRTGGTRQQRASGRRSRETQNQEGQPGEPVPETVEETAENTMNMGM</sequence>
<evidence type="ECO:0000256" key="1">
    <source>
        <dbReference type="SAM" id="MobiDB-lite"/>
    </source>
</evidence>
<dbReference type="OrthoDB" id="1708300at2"/>